<evidence type="ECO:0000313" key="1">
    <source>
        <dbReference type="EMBL" id="QJE02047.1"/>
    </source>
</evidence>
<sequence length="266" mass="28012">MTPRRGNFILAPVPSALQEPAIKPFTLARSLWPLAALFACAGAHATRPMVVDDATITAPGNCQVESWTQHTTGQLEYWAVPACNLGGKWELSAGGGRIGPGGSAAAYRSGVVQAKTVFKALEDDDDDDDDDKAGGIDWAVGLTIANQFRQGTGAIGDLSVLVPFTVSLLDGKVLAHANAGWLHPRSGSRQDGFLAAGAEWSATARTTLTLEAYGSRRGHGYEQAGVRYALIPDRLALDAGVGDRIGHAGAERYYTIGLTLTAQVLR</sequence>
<gene>
    <name evidence="1" type="ORF">HH212_20150</name>
</gene>
<dbReference type="AlphaFoldDB" id="A0A7Z2W042"/>
<dbReference type="KEGG" id="mfy:HH212_20150"/>
<reference evidence="1 2" key="1">
    <citation type="submission" date="2020-04" db="EMBL/GenBank/DDBJ databases">
        <title>Genome sequencing of novel species.</title>
        <authorList>
            <person name="Heo J."/>
            <person name="Kim S.-J."/>
            <person name="Kim J.-S."/>
            <person name="Hong S.-B."/>
            <person name="Kwon S.-W."/>
        </authorList>
    </citation>
    <scope>NUCLEOTIDE SEQUENCE [LARGE SCALE GENOMIC DNA]</scope>
    <source>
        <strain evidence="1 2">GN2-R2</strain>
    </source>
</reference>
<evidence type="ECO:0000313" key="2">
    <source>
        <dbReference type="Proteomes" id="UP000502415"/>
    </source>
</evidence>
<dbReference type="Proteomes" id="UP000502415">
    <property type="component" value="Chromosome"/>
</dbReference>
<protein>
    <submittedName>
        <fullName evidence="1">Uncharacterized protein</fullName>
    </submittedName>
</protein>
<organism evidence="1 2">
    <name type="scientific">Massilia forsythiae</name>
    <dbReference type="NCBI Taxonomy" id="2728020"/>
    <lineage>
        <taxon>Bacteria</taxon>
        <taxon>Pseudomonadati</taxon>
        <taxon>Pseudomonadota</taxon>
        <taxon>Betaproteobacteria</taxon>
        <taxon>Burkholderiales</taxon>
        <taxon>Oxalobacteraceae</taxon>
        <taxon>Telluria group</taxon>
        <taxon>Massilia</taxon>
    </lineage>
</organism>
<accession>A0A7Z2W042</accession>
<proteinExistence type="predicted"/>
<keyword evidence="2" id="KW-1185">Reference proteome</keyword>
<dbReference type="RefSeq" id="WP_170204134.1">
    <property type="nucleotide sequence ID" value="NZ_CP051685.1"/>
</dbReference>
<dbReference type="EMBL" id="CP051685">
    <property type="protein sequence ID" value="QJE02047.1"/>
    <property type="molecule type" value="Genomic_DNA"/>
</dbReference>
<name>A0A7Z2W042_9BURK</name>